<keyword evidence="1" id="KW-0677">Repeat</keyword>
<feature type="region of interest" description="Disordered" evidence="2">
    <location>
        <begin position="1"/>
        <end position="27"/>
    </location>
</feature>
<keyword evidence="5" id="KW-1185">Reference proteome</keyword>
<dbReference type="EMBL" id="CAAALY010007233">
    <property type="protein sequence ID" value="VEL09783.1"/>
    <property type="molecule type" value="Genomic_DNA"/>
</dbReference>
<evidence type="ECO:0000256" key="2">
    <source>
        <dbReference type="SAM" id="MobiDB-lite"/>
    </source>
</evidence>
<evidence type="ECO:0000313" key="5">
    <source>
        <dbReference type="Proteomes" id="UP000784294"/>
    </source>
</evidence>
<dbReference type="OrthoDB" id="2020426at2759"/>
<dbReference type="PANTHER" id="PTHR10316">
    <property type="entry name" value="MEMBRANE ASSOCIATED GUANYLATE KINASE-RELATED"/>
    <property type="match status" value="1"/>
</dbReference>
<proteinExistence type="predicted"/>
<evidence type="ECO:0000259" key="3">
    <source>
        <dbReference type="PROSITE" id="PS50020"/>
    </source>
</evidence>
<dbReference type="PROSITE" id="PS01159">
    <property type="entry name" value="WW_DOMAIN_1"/>
    <property type="match status" value="1"/>
</dbReference>
<organism evidence="4 5">
    <name type="scientific">Protopolystoma xenopodis</name>
    <dbReference type="NCBI Taxonomy" id="117903"/>
    <lineage>
        <taxon>Eukaryota</taxon>
        <taxon>Metazoa</taxon>
        <taxon>Spiralia</taxon>
        <taxon>Lophotrochozoa</taxon>
        <taxon>Platyhelminthes</taxon>
        <taxon>Monogenea</taxon>
        <taxon>Polyopisthocotylea</taxon>
        <taxon>Polystomatidea</taxon>
        <taxon>Polystomatidae</taxon>
        <taxon>Protopolystoma</taxon>
    </lineage>
</organism>
<name>A0A448WEH6_9PLAT</name>
<protein>
    <recommendedName>
        <fullName evidence="3">WW domain-containing protein</fullName>
    </recommendedName>
</protein>
<feature type="domain" description="WW" evidence="3">
    <location>
        <begin position="79"/>
        <end position="112"/>
    </location>
</feature>
<dbReference type="AlphaFoldDB" id="A0A448WEH6"/>
<dbReference type="Proteomes" id="UP000784294">
    <property type="component" value="Unassembled WGS sequence"/>
</dbReference>
<dbReference type="SUPFAM" id="SSF51045">
    <property type="entry name" value="WW domain"/>
    <property type="match status" value="1"/>
</dbReference>
<reference evidence="4" key="1">
    <citation type="submission" date="2018-11" db="EMBL/GenBank/DDBJ databases">
        <authorList>
            <consortium name="Pathogen Informatics"/>
        </authorList>
    </citation>
    <scope>NUCLEOTIDE SEQUENCE</scope>
</reference>
<accession>A0A448WEH6</accession>
<dbReference type="InterPro" id="IPR001202">
    <property type="entry name" value="WW_dom"/>
</dbReference>
<evidence type="ECO:0000313" key="4">
    <source>
        <dbReference type="EMBL" id="VEL09783.1"/>
    </source>
</evidence>
<dbReference type="InterPro" id="IPR036020">
    <property type="entry name" value="WW_dom_sf"/>
</dbReference>
<dbReference type="PANTHER" id="PTHR10316:SF68">
    <property type="entry name" value="AGAP003128-PA"/>
    <property type="match status" value="1"/>
</dbReference>
<evidence type="ECO:0000256" key="1">
    <source>
        <dbReference type="ARBA" id="ARBA00022737"/>
    </source>
</evidence>
<dbReference type="GO" id="GO:0007165">
    <property type="term" value="P:signal transduction"/>
    <property type="evidence" value="ECO:0007669"/>
    <property type="project" value="TreeGrafter"/>
</dbReference>
<sequence length="112" mass="12258">MQTLETPPAHQIQARDPPTDSSFATPLRPSFSGFRLAGSGGPYIDGEEATVLAARPATVGREEENEEAEASEAVDAEDDVLPLGWDSRTDQNGRIYYVDHVNKRTSWDKPIS</sequence>
<dbReference type="SMART" id="SM00456">
    <property type="entry name" value="WW"/>
    <property type="match status" value="1"/>
</dbReference>
<dbReference type="GO" id="GO:0005737">
    <property type="term" value="C:cytoplasm"/>
    <property type="evidence" value="ECO:0007669"/>
    <property type="project" value="TreeGrafter"/>
</dbReference>
<dbReference type="PROSITE" id="PS50020">
    <property type="entry name" value="WW_DOMAIN_2"/>
    <property type="match status" value="1"/>
</dbReference>
<comment type="caution">
    <text evidence="4">The sequence shown here is derived from an EMBL/GenBank/DDBJ whole genome shotgun (WGS) entry which is preliminary data.</text>
</comment>
<dbReference type="Gene3D" id="2.20.70.10">
    <property type="match status" value="1"/>
</dbReference>
<dbReference type="CDD" id="cd00201">
    <property type="entry name" value="WW"/>
    <property type="match status" value="1"/>
</dbReference>
<gene>
    <name evidence="4" type="ORF">PXEA_LOCUS3223</name>
</gene>
<dbReference type="Pfam" id="PF00397">
    <property type="entry name" value="WW"/>
    <property type="match status" value="1"/>
</dbReference>